<evidence type="ECO:0000259" key="1">
    <source>
        <dbReference type="Pfam" id="PF09339"/>
    </source>
</evidence>
<dbReference type="RefSeq" id="WP_324275559.1">
    <property type="nucleotide sequence ID" value="NZ_CP141261.1"/>
</dbReference>
<evidence type="ECO:0000313" key="3">
    <source>
        <dbReference type="Proteomes" id="UP001324287"/>
    </source>
</evidence>
<dbReference type="EMBL" id="CP141261">
    <property type="protein sequence ID" value="WRL64231.1"/>
    <property type="molecule type" value="Genomic_DNA"/>
</dbReference>
<evidence type="ECO:0000313" key="2">
    <source>
        <dbReference type="EMBL" id="WRL64231.1"/>
    </source>
</evidence>
<reference evidence="2 3" key="1">
    <citation type="submission" date="2023-12" db="EMBL/GenBank/DDBJ databases">
        <title>Blastococcus brunescens sp. nov., an actonobacterium isolated from sandstone collected in sahara desert.</title>
        <authorList>
            <person name="Gtari M."/>
            <person name="Ghodhbane F."/>
        </authorList>
    </citation>
    <scope>NUCLEOTIDE SEQUENCE [LARGE SCALE GENOMIC DNA]</scope>
    <source>
        <strain evidence="2 3">BMG 8361</strain>
    </source>
</reference>
<gene>
    <name evidence="2" type="ORF">U6N30_32575</name>
</gene>
<feature type="domain" description="HTH iclR-type" evidence="1">
    <location>
        <begin position="46"/>
        <end position="77"/>
    </location>
</feature>
<dbReference type="InterPro" id="IPR005471">
    <property type="entry name" value="Tscrpt_reg_IclR_N"/>
</dbReference>
<protein>
    <submittedName>
        <fullName evidence="2">Helix-turn-helix domain-containing protein</fullName>
    </submittedName>
</protein>
<organism evidence="2 3">
    <name type="scientific">Blastococcus brunescens</name>
    <dbReference type="NCBI Taxonomy" id="1564165"/>
    <lineage>
        <taxon>Bacteria</taxon>
        <taxon>Bacillati</taxon>
        <taxon>Actinomycetota</taxon>
        <taxon>Actinomycetes</taxon>
        <taxon>Geodermatophilales</taxon>
        <taxon>Geodermatophilaceae</taxon>
        <taxon>Blastococcus</taxon>
    </lineage>
</organism>
<dbReference type="Pfam" id="PF09339">
    <property type="entry name" value="HTH_IclR"/>
    <property type="match status" value="1"/>
</dbReference>
<keyword evidence="3" id="KW-1185">Reference proteome</keyword>
<dbReference type="Proteomes" id="UP001324287">
    <property type="component" value="Chromosome"/>
</dbReference>
<dbReference type="Gene3D" id="1.10.10.10">
    <property type="entry name" value="Winged helix-like DNA-binding domain superfamily/Winged helix DNA-binding domain"/>
    <property type="match status" value="1"/>
</dbReference>
<name>A0ABZ1B3D1_9ACTN</name>
<accession>A0ABZ1B3D1</accession>
<sequence length="83" mass="8787">MSGSCSSAPGWSGAGRPVRGAELIATCPGRGPPVAERERPTEYVQSVQRALDVIKSFTPKHPSMTLTEVAERTHLTRGRPAGS</sequence>
<proteinExistence type="predicted"/>
<dbReference type="InterPro" id="IPR036388">
    <property type="entry name" value="WH-like_DNA-bd_sf"/>
</dbReference>